<evidence type="ECO:0000259" key="1">
    <source>
        <dbReference type="Pfam" id="PF25056"/>
    </source>
</evidence>
<organism evidence="2 3">
    <name type="scientific">Leeia aquatica</name>
    <dbReference type="NCBI Taxonomy" id="2725557"/>
    <lineage>
        <taxon>Bacteria</taxon>
        <taxon>Pseudomonadati</taxon>
        <taxon>Pseudomonadota</taxon>
        <taxon>Betaproteobacteria</taxon>
        <taxon>Neisseriales</taxon>
        <taxon>Leeiaceae</taxon>
        <taxon>Leeia</taxon>
    </lineage>
</organism>
<sequence length="126" mass="14098">MRPRVWLGADGIVRVDHGNDPLITLEDIQWAVTRQQELADCPCPVIVFGSGRPSVPPEVKRYLSGPALCGVTSALAYVLEGWYLHHLFRLSLLYNRPQIPCFAFSNEPDAVAWLQRYLTPPARQAG</sequence>
<accession>A0A847S8U4</accession>
<dbReference type="InterPro" id="IPR056695">
    <property type="entry name" value="DUF7793"/>
</dbReference>
<evidence type="ECO:0000313" key="3">
    <source>
        <dbReference type="Proteomes" id="UP000587991"/>
    </source>
</evidence>
<evidence type="ECO:0000313" key="2">
    <source>
        <dbReference type="EMBL" id="NLR76183.1"/>
    </source>
</evidence>
<dbReference type="AlphaFoldDB" id="A0A847S8U4"/>
<dbReference type="Pfam" id="PF25056">
    <property type="entry name" value="DUF7793"/>
    <property type="match status" value="1"/>
</dbReference>
<comment type="caution">
    <text evidence="2">The sequence shown here is derived from an EMBL/GenBank/DDBJ whole genome shotgun (WGS) entry which is preliminary data.</text>
</comment>
<proteinExistence type="predicted"/>
<keyword evidence="3" id="KW-1185">Reference proteome</keyword>
<name>A0A847S8U4_9NEIS</name>
<dbReference type="EMBL" id="JABAIM010000003">
    <property type="protein sequence ID" value="NLR76183.1"/>
    <property type="molecule type" value="Genomic_DNA"/>
</dbReference>
<protein>
    <recommendedName>
        <fullName evidence="1">DUF7793 domain-containing protein</fullName>
    </recommendedName>
</protein>
<feature type="domain" description="DUF7793" evidence="1">
    <location>
        <begin position="6"/>
        <end position="117"/>
    </location>
</feature>
<reference evidence="2 3" key="1">
    <citation type="submission" date="2020-04" db="EMBL/GenBank/DDBJ databases">
        <title>Draft genome of Leeia sp. IMCC25680.</title>
        <authorList>
            <person name="Song J."/>
            <person name="Cho J.-C."/>
        </authorList>
    </citation>
    <scope>NUCLEOTIDE SEQUENCE [LARGE SCALE GENOMIC DNA]</scope>
    <source>
        <strain evidence="2 3">IMCC25680</strain>
    </source>
</reference>
<dbReference type="Proteomes" id="UP000587991">
    <property type="component" value="Unassembled WGS sequence"/>
</dbReference>
<gene>
    <name evidence="2" type="ORF">HF682_13545</name>
</gene>
<dbReference type="RefSeq" id="WP_168877852.1">
    <property type="nucleotide sequence ID" value="NZ_JABAIM010000003.1"/>
</dbReference>